<dbReference type="AlphaFoldDB" id="A0A3S3U7B9"/>
<reference evidence="1 2" key="1">
    <citation type="submission" date="2017-01" db="EMBL/GenBank/DDBJ databases">
        <title>The cable genome- insights into the physiology and evolution of filamentous bacteria capable of sulfide oxidation via long distance electron transfer.</title>
        <authorList>
            <person name="Schreiber L."/>
            <person name="Bjerg J.T."/>
            <person name="Boggild A."/>
            <person name="Van De Vossenberg J."/>
            <person name="Meysman F."/>
            <person name="Nielsen L.P."/>
            <person name="Schramm A."/>
            <person name="Kjeldsen K.U."/>
        </authorList>
    </citation>
    <scope>NUCLEOTIDE SEQUENCE [LARGE SCALE GENOMIC DNA]</scope>
    <source>
        <strain evidence="1">MCF</strain>
    </source>
</reference>
<dbReference type="Gene3D" id="1.10.8.80">
    <property type="entry name" value="Magnesium chelatase subunit I, C-Terminal domain"/>
    <property type="match status" value="1"/>
</dbReference>
<sequence length="32" mass="3695">MRHRLRISYEAEAEGVTSEDIIQRLLDTVPVP</sequence>
<comment type="caution">
    <text evidence="1">The sequence shown here is derived from an EMBL/GenBank/DDBJ whole genome shotgun (WGS) entry which is preliminary data.</text>
</comment>
<name>A0A3S3U7B9_9BACT</name>
<gene>
    <name evidence="1" type="ORF">H206_03603</name>
</gene>
<accession>A0A3S3U7B9</accession>
<dbReference type="EC" id="3.6.3.-" evidence="1"/>
<keyword evidence="1" id="KW-0378">Hydrolase</keyword>
<proteinExistence type="predicted"/>
<keyword evidence="2" id="KW-1185">Reference proteome</keyword>
<evidence type="ECO:0000313" key="1">
    <source>
        <dbReference type="EMBL" id="RWX43827.1"/>
    </source>
</evidence>
<dbReference type="Proteomes" id="UP000287853">
    <property type="component" value="Unassembled WGS sequence"/>
</dbReference>
<dbReference type="GO" id="GO:0016787">
    <property type="term" value="F:hydrolase activity"/>
    <property type="evidence" value="ECO:0007669"/>
    <property type="project" value="UniProtKB-KW"/>
</dbReference>
<protein>
    <submittedName>
        <fullName evidence="1">MoxR-like ATPase</fullName>
        <ecNumber evidence="1">3.6.3.-</ecNumber>
    </submittedName>
</protein>
<organism evidence="1 2">
    <name type="scientific">Candidatus Electrothrix aarhusensis</name>
    <dbReference type="NCBI Taxonomy" id="1859131"/>
    <lineage>
        <taxon>Bacteria</taxon>
        <taxon>Pseudomonadati</taxon>
        <taxon>Thermodesulfobacteriota</taxon>
        <taxon>Desulfobulbia</taxon>
        <taxon>Desulfobulbales</taxon>
        <taxon>Desulfobulbaceae</taxon>
        <taxon>Candidatus Electrothrix</taxon>
    </lineage>
</organism>
<dbReference type="EMBL" id="MTKO01000108">
    <property type="protein sequence ID" value="RWX43827.1"/>
    <property type="molecule type" value="Genomic_DNA"/>
</dbReference>
<evidence type="ECO:0000313" key="2">
    <source>
        <dbReference type="Proteomes" id="UP000287853"/>
    </source>
</evidence>